<proteinExistence type="predicted"/>
<evidence type="ECO:0000313" key="1">
    <source>
        <dbReference type="EMBL" id="KQH78175.1"/>
    </source>
</evidence>
<dbReference type="Proteomes" id="UP000051677">
    <property type="component" value="Unassembled WGS sequence"/>
</dbReference>
<gene>
    <name evidence="1" type="ORF">AO501_27345</name>
</gene>
<dbReference type="EMBL" id="LKTM01000224">
    <property type="protein sequence ID" value="KQH78175.1"/>
    <property type="molecule type" value="Genomic_DNA"/>
</dbReference>
<dbReference type="Pfam" id="PF08837">
    <property type="entry name" value="DUF1810"/>
    <property type="match status" value="1"/>
</dbReference>
<organism evidence="1 2">
    <name type="scientific">Mycobacterium gordonae</name>
    <dbReference type="NCBI Taxonomy" id="1778"/>
    <lineage>
        <taxon>Bacteria</taxon>
        <taxon>Bacillati</taxon>
        <taxon>Actinomycetota</taxon>
        <taxon>Actinomycetes</taxon>
        <taxon>Mycobacteriales</taxon>
        <taxon>Mycobacteriaceae</taxon>
        <taxon>Mycobacterium</taxon>
    </lineage>
</organism>
<dbReference type="OrthoDB" id="9801870at2"/>
<sequence length="137" mass="15505">MSDLQRFVDAQDRVYDNVLDELRAGRKRSHWMWFVFPQIRGLGSSPTAQHYGIASLAEARAYLDHPLLGPRLRECVALVNAVEGRSAEQVFGWPDDLKLRSSVTLFAHAADDNEDFLALLDKYYGGEQDPLTLERLG</sequence>
<comment type="caution">
    <text evidence="1">The sequence shown here is derived from an EMBL/GenBank/DDBJ whole genome shotgun (WGS) entry which is preliminary data.</text>
</comment>
<evidence type="ECO:0000313" key="2">
    <source>
        <dbReference type="Proteomes" id="UP000051677"/>
    </source>
</evidence>
<protein>
    <submittedName>
        <fullName evidence="1">Calpastatin</fullName>
    </submittedName>
</protein>
<dbReference type="InterPro" id="IPR036287">
    <property type="entry name" value="Rv1873-like_sf"/>
</dbReference>
<dbReference type="SUPFAM" id="SSF140736">
    <property type="entry name" value="Rv1873-like"/>
    <property type="match status" value="1"/>
</dbReference>
<dbReference type="PIRSF" id="PIRSF008546">
    <property type="entry name" value="UCP008546"/>
    <property type="match status" value="1"/>
</dbReference>
<accession>A0A0Q2MEF5</accession>
<dbReference type="RefSeq" id="WP_055578946.1">
    <property type="nucleotide sequence ID" value="NZ_LKTM01000224.1"/>
</dbReference>
<dbReference type="InterPro" id="IPR014937">
    <property type="entry name" value="DUF1810"/>
</dbReference>
<name>A0A0Q2MEF5_MYCGO</name>
<dbReference type="AlphaFoldDB" id="A0A0Q2MEF5"/>
<dbReference type="Gene3D" id="1.25.40.380">
    <property type="entry name" value="Protein of unknown function DUF1810"/>
    <property type="match status" value="1"/>
</dbReference>
<reference evidence="1 2" key="1">
    <citation type="submission" date="2015-10" db="EMBL/GenBank/DDBJ databases">
        <title>Mycobacterium gordonae draft genome assembly.</title>
        <authorList>
            <person name="Ustinova V."/>
            <person name="Smirnova T."/>
            <person name="Blagodatskikh K."/>
            <person name="Varlamov D."/>
            <person name="Larionova E."/>
            <person name="Chernousova L."/>
        </authorList>
    </citation>
    <scope>NUCLEOTIDE SEQUENCE [LARGE SCALE GENOMIC DNA]</scope>
    <source>
        <strain evidence="1 2">CTRI 14-8773</strain>
    </source>
</reference>